<organism evidence="2 3">
    <name type="scientific">Hexamita inflata</name>
    <dbReference type="NCBI Taxonomy" id="28002"/>
    <lineage>
        <taxon>Eukaryota</taxon>
        <taxon>Metamonada</taxon>
        <taxon>Diplomonadida</taxon>
        <taxon>Hexamitidae</taxon>
        <taxon>Hexamitinae</taxon>
        <taxon>Hexamita</taxon>
    </lineage>
</organism>
<dbReference type="Proteomes" id="UP001642409">
    <property type="component" value="Unassembled WGS sequence"/>
</dbReference>
<name>A0ABP1H6W2_9EUKA</name>
<sequence>MELIKQIQKEQSQSKQIQQNIQNVLQKTQDFILSLQSFAQLQKAASHAECADTSNILVQFSEQIEHIHVSALKSVQYIVASKAAYDTQIYAQNCVKNMSAQNYYQYAQARQRGLKQSITAMSSFFGHIGAQMQISSENMRSNFDQAAFDQHIIDSLTRNRISDNPRRDLSISQQNAPVQRGSSPIRQSVTIRNVKLSNPNENGQMDETVELGPRKPKIVQPKLEIDNDSSFKKFNNIEQKEDQVSQFLKGNMVRNETVKLPENAKQQPQNSNMKTSTSENNVKESQNNNIQKETQNQISPVVNLIAAQKQEQNAKEMEKQLSVKYEPLLEIVQKNEFDNDSFQINSKPMERFETAQHNPMANSLQITGVEEDDVKDAIRYELPPVNFKIESSAISPVVKQNYNQVYNNQVNNIVDEQEDPQFEKVQIFTLKQAAKPTDFIDNSETTDELQLYPMKPKEQPRQQSQLQKLQVGDSMTDFSINFQTGSAIDVLNDEFKL</sequence>
<comment type="caution">
    <text evidence="2">The sequence shown here is derived from an EMBL/GenBank/DDBJ whole genome shotgun (WGS) entry which is preliminary data.</text>
</comment>
<feature type="region of interest" description="Disordered" evidence="1">
    <location>
        <begin position="261"/>
        <end position="281"/>
    </location>
</feature>
<evidence type="ECO:0000313" key="2">
    <source>
        <dbReference type="EMBL" id="CAL5987617.1"/>
    </source>
</evidence>
<feature type="compositionally biased region" description="Polar residues" evidence="1">
    <location>
        <begin position="264"/>
        <end position="281"/>
    </location>
</feature>
<evidence type="ECO:0000256" key="1">
    <source>
        <dbReference type="SAM" id="MobiDB-lite"/>
    </source>
</evidence>
<feature type="compositionally biased region" description="Polar residues" evidence="1">
    <location>
        <begin position="170"/>
        <end position="183"/>
    </location>
</feature>
<keyword evidence="3" id="KW-1185">Reference proteome</keyword>
<gene>
    <name evidence="2" type="ORF">HINF_LOCUS9982</name>
</gene>
<protein>
    <submittedName>
        <fullName evidence="2">Hypothetical_protein</fullName>
    </submittedName>
</protein>
<proteinExistence type="predicted"/>
<evidence type="ECO:0000313" key="3">
    <source>
        <dbReference type="Proteomes" id="UP001642409"/>
    </source>
</evidence>
<reference evidence="2 3" key="1">
    <citation type="submission" date="2024-07" db="EMBL/GenBank/DDBJ databases">
        <authorList>
            <person name="Akdeniz Z."/>
        </authorList>
    </citation>
    <scope>NUCLEOTIDE SEQUENCE [LARGE SCALE GENOMIC DNA]</scope>
</reference>
<dbReference type="EMBL" id="CAXDID020000021">
    <property type="protein sequence ID" value="CAL5987617.1"/>
    <property type="molecule type" value="Genomic_DNA"/>
</dbReference>
<accession>A0ABP1H6W2</accession>
<feature type="region of interest" description="Disordered" evidence="1">
    <location>
        <begin position="161"/>
        <end position="183"/>
    </location>
</feature>